<dbReference type="GO" id="GO:0043386">
    <property type="term" value="P:mycotoxin biosynthetic process"/>
    <property type="evidence" value="ECO:0007669"/>
    <property type="project" value="UniProtKB-ARBA"/>
</dbReference>
<keyword evidence="5 6" id="KW-0349">Heme</keyword>
<keyword evidence="4 5" id="KW-0408">Iron</keyword>
<comment type="cofactor">
    <cofactor evidence="5">
        <name>heme</name>
        <dbReference type="ChEBI" id="CHEBI:30413"/>
    </cofactor>
</comment>
<dbReference type="Gene3D" id="1.10.630.10">
    <property type="entry name" value="Cytochrome P450"/>
    <property type="match status" value="1"/>
</dbReference>
<evidence type="ECO:0000256" key="1">
    <source>
        <dbReference type="ARBA" id="ARBA00010617"/>
    </source>
</evidence>
<evidence type="ECO:0000256" key="6">
    <source>
        <dbReference type="RuleBase" id="RU000461"/>
    </source>
</evidence>
<name>A0AAD6HX35_9EURO</name>
<keyword evidence="8" id="KW-1185">Reference proteome</keyword>
<dbReference type="PANTHER" id="PTHR24291">
    <property type="entry name" value="CYTOCHROME P450 FAMILY 4"/>
    <property type="match status" value="1"/>
</dbReference>
<comment type="similarity">
    <text evidence="1 6">Belongs to the cytochrome P450 family.</text>
</comment>
<organism evidence="7 8">
    <name type="scientific">Penicillium malachiteum</name>
    <dbReference type="NCBI Taxonomy" id="1324776"/>
    <lineage>
        <taxon>Eukaryota</taxon>
        <taxon>Fungi</taxon>
        <taxon>Dikarya</taxon>
        <taxon>Ascomycota</taxon>
        <taxon>Pezizomycotina</taxon>
        <taxon>Eurotiomycetes</taxon>
        <taxon>Eurotiomycetidae</taxon>
        <taxon>Eurotiales</taxon>
        <taxon>Aspergillaceae</taxon>
        <taxon>Penicillium</taxon>
    </lineage>
</organism>
<gene>
    <name evidence="7" type="ORF">N7493_000850</name>
</gene>
<keyword evidence="3 6" id="KW-0560">Oxidoreductase</keyword>
<dbReference type="InterPro" id="IPR001128">
    <property type="entry name" value="Cyt_P450"/>
</dbReference>
<dbReference type="GO" id="GO:0016705">
    <property type="term" value="F:oxidoreductase activity, acting on paired donors, with incorporation or reduction of molecular oxygen"/>
    <property type="evidence" value="ECO:0007669"/>
    <property type="project" value="InterPro"/>
</dbReference>
<dbReference type="Pfam" id="PF00067">
    <property type="entry name" value="p450"/>
    <property type="match status" value="1"/>
</dbReference>
<dbReference type="GO" id="GO:0004497">
    <property type="term" value="F:monooxygenase activity"/>
    <property type="evidence" value="ECO:0007669"/>
    <property type="project" value="UniProtKB-KW"/>
</dbReference>
<feature type="binding site" description="axial binding residue" evidence="5">
    <location>
        <position position="450"/>
    </location>
    <ligand>
        <name>heme</name>
        <dbReference type="ChEBI" id="CHEBI:30413"/>
    </ligand>
    <ligandPart>
        <name>Fe</name>
        <dbReference type="ChEBI" id="CHEBI:18248"/>
    </ligandPart>
</feature>
<dbReference type="GO" id="GO:0005506">
    <property type="term" value="F:iron ion binding"/>
    <property type="evidence" value="ECO:0007669"/>
    <property type="project" value="InterPro"/>
</dbReference>
<keyword evidence="6" id="KW-0503">Monooxygenase</keyword>
<reference evidence="7" key="2">
    <citation type="submission" date="2023-01" db="EMBL/GenBank/DDBJ databases">
        <authorList>
            <person name="Petersen C."/>
        </authorList>
    </citation>
    <scope>NUCLEOTIDE SEQUENCE</scope>
    <source>
        <strain evidence="7">IBT 17514</strain>
    </source>
</reference>
<reference evidence="7" key="1">
    <citation type="journal article" date="2023" name="IMA Fungus">
        <title>Comparative genomic study of the Penicillium genus elucidates a diverse pangenome and 15 lateral gene transfer events.</title>
        <authorList>
            <person name="Petersen C."/>
            <person name="Sorensen T."/>
            <person name="Nielsen M.R."/>
            <person name="Sondergaard T.E."/>
            <person name="Sorensen J.L."/>
            <person name="Fitzpatrick D.A."/>
            <person name="Frisvad J.C."/>
            <person name="Nielsen K.L."/>
        </authorList>
    </citation>
    <scope>NUCLEOTIDE SEQUENCE</scope>
    <source>
        <strain evidence="7">IBT 17514</strain>
    </source>
</reference>
<proteinExistence type="inferred from homology"/>
<protein>
    <submittedName>
        <fullName evidence="7">Uncharacterized protein</fullName>
    </submittedName>
</protein>
<dbReference type="AlphaFoldDB" id="A0AAD6HX35"/>
<dbReference type="PRINTS" id="PR00463">
    <property type="entry name" value="EP450I"/>
</dbReference>
<dbReference type="CDD" id="cd20615">
    <property type="entry name" value="CYP_GliC-like"/>
    <property type="match status" value="1"/>
</dbReference>
<evidence type="ECO:0000256" key="2">
    <source>
        <dbReference type="ARBA" id="ARBA00022723"/>
    </source>
</evidence>
<evidence type="ECO:0000313" key="8">
    <source>
        <dbReference type="Proteomes" id="UP001215712"/>
    </source>
</evidence>
<dbReference type="InterPro" id="IPR036396">
    <property type="entry name" value="Cyt_P450_sf"/>
</dbReference>
<dbReference type="GO" id="GO:0020037">
    <property type="term" value="F:heme binding"/>
    <property type="evidence" value="ECO:0007669"/>
    <property type="project" value="InterPro"/>
</dbReference>
<evidence type="ECO:0000256" key="5">
    <source>
        <dbReference type="PIRSR" id="PIRSR602401-1"/>
    </source>
</evidence>
<dbReference type="Proteomes" id="UP001215712">
    <property type="component" value="Unassembled WGS sequence"/>
</dbReference>
<dbReference type="InterPro" id="IPR002401">
    <property type="entry name" value="Cyt_P450_E_grp-I"/>
</dbReference>
<comment type="caution">
    <text evidence="7">The sequence shown here is derived from an EMBL/GenBank/DDBJ whole genome shotgun (WGS) entry which is preliminary data.</text>
</comment>
<evidence type="ECO:0000256" key="3">
    <source>
        <dbReference type="ARBA" id="ARBA00023002"/>
    </source>
</evidence>
<dbReference type="EMBL" id="JAQJAN010000001">
    <property type="protein sequence ID" value="KAJ5740978.1"/>
    <property type="molecule type" value="Genomic_DNA"/>
</dbReference>
<sequence>MSVLSYLLLVLVLGGLYYGGRKYGLRILESTVSLYLETFNSGVSSQGRPISGPKWEFPNGTVIERFLNGRANSEKWRQYGSVYRIWSGPHPEIVITTPEDLKYFASDSNNHSKPPNSNMGWFLGELLGKCMGLLAGQDWKRVRQIFSPPFTHSATVNQIEVIESASKEYVAKLRPITKSFHANATDTSGHSFTVPVVTTFTKFPYLLTARSIYGPMTEQEEQKLWTVTQERLALNPFMFGGGPYRFERSAKGFDSAAIRKLRYYKQEWYNFNSDMVQVRRRRGEKTAIVSYWGDYEAGNLTLEELLHTLDELLMVNIDVFTHVITWFITLVADHEEIKRELRDEIVANKDNILGYLAQGDTHLHRCFYESMRIRPFTIFTIGECASTVKDFHGILVKPNTQVLVDVLGINIRNAFWGANSEAFNPSRFKNIKQSDLRYNLHVFGFGSRKCMGQYLAGHIAKAMVVHLFDQYEVEVLNGRDGNNYDTDTSSWTPKADSSLQLTRREMVESI</sequence>
<evidence type="ECO:0000313" key="7">
    <source>
        <dbReference type="EMBL" id="KAJ5740978.1"/>
    </source>
</evidence>
<dbReference type="PROSITE" id="PS00086">
    <property type="entry name" value="CYTOCHROME_P450"/>
    <property type="match status" value="1"/>
</dbReference>
<dbReference type="SUPFAM" id="SSF48264">
    <property type="entry name" value="Cytochrome P450"/>
    <property type="match status" value="1"/>
</dbReference>
<dbReference type="InterPro" id="IPR050196">
    <property type="entry name" value="Cytochrome_P450_Monoox"/>
</dbReference>
<accession>A0AAD6HX35</accession>
<dbReference type="InterPro" id="IPR017972">
    <property type="entry name" value="Cyt_P450_CS"/>
</dbReference>
<evidence type="ECO:0000256" key="4">
    <source>
        <dbReference type="ARBA" id="ARBA00023004"/>
    </source>
</evidence>
<dbReference type="PANTHER" id="PTHR24291:SF167">
    <property type="entry name" value="CYTOCHROME P450 MONOOXYGENASE GLIC"/>
    <property type="match status" value="1"/>
</dbReference>
<keyword evidence="2 5" id="KW-0479">Metal-binding</keyword>